<gene>
    <name evidence="1" type="ORF">AAA799P11_01018</name>
</gene>
<dbReference type="PATRIC" id="fig|1502295.3.peg.984"/>
<protein>
    <submittedName>
        <fullName evidence="1">Uncharacterized protein</fullName>
    </submittedName>
</protein>
<accession>A0A087RZ24</accession>
<dbReference type="AlphaFoldDB" id="A0A087RZ24"/>
<keyword evidence="2" id="KW-1185">Reference proteome</keyword>
<name>A0A087RZ24_9ARCH</name>
<evidence type="ECO:0000313" key="2">
    <source>
        <dbReference type="Proteomes" id="UP000029387"/>
    </source>
</evidence>
<sequence>MISNFFYVIIPLKFMLAQEDSEFIEKLAKWAELIGVNLDRDLEQV</sequence>
<organism evidence="1 2">
    <name type="scientific">Marine Group I thaumarchaeote SCGC AAA799-P11</name>
    <dbReference type="NCBI Taxonomy" id="1502295"/>
    <lineage>
        <taxon>Archaea</taxon>
        <taxon>Nitrososphaerota</taxon>
        <taxon>Marine Group I</taxon>
    </lineage>
</organism>
<dbReference type="EMBL" id="JOSZ01000015">
    <property type="protein sequence ID" value="KFM18728.1"/>
    <property type="molecule type" value="Genomic_DNA"/>
</dbReference>
<proteinExistence type="predicted"/>
<comment type="caution">
    <text evidence="1">The sequence shown here is derived from an EMBL/GenBank/DDBJ whole genome shotgun (WGS) entry which is preliminary data.</text>
</comment>
<dbReference type="Proteomes" id="UP000029387">
    <property type="component" value="Unassembled WGS sequence"/>
</dbReference>
<evidence type="ECO:0000313" key="1">
    <source>
        <dbReference type="EMBL" id="KFM18728.1"/>
    </source>
</evidence>
<reference evidence="1 2" key="1">
    <citation type="submission" date="2014-06" db="EMBL/GenBank/DDBJ databases">
        <authorList>
            <person name="Ngugi D.K."/>
            <person name="Blom J."/>
            <person name="Alam I."/>
            <person name="Rashid M."/>
            <person name="Baalawi W."/>
            <person name="Zhang G."/>
            <person name="Hikmawan T."/>
            <person name="Guan Y."/>
            <person name="Antunes A."/>
            <person name="Siam R."/>
            <person name="El-Dorry H."/>
            <person name="Bajic V."/>
            <person name="Stingl U."/>
        </authorList>
    </citation>
    <scope>NUCLEOTIDE SEQUENCE [LARGE SCALE GENOMIC DNA]</scope>
    <source>
        <strain evidence="1">SCGC AAA799-P11</strain>
    </source>
</reference>